<dbReference type="InterPro" id="IPR016152">
    <property type="entry name" value="PTrfase/Anion_transptr"/>
</dbReference>
<comment type="caution">
    <text evidence="2">The sequence shown here is derived from an EMBL/GenBank/DDBJ whole genome shotgun (WGS) entry which is preliminary data.</text>
</comment>
<dbReference type="Gene3D" id="3.40.930.10">
    <property type="entry name" value="Mannitol-specific EII, Chain A"/>
    <property type="match status" value="1"/>
</dbReference>
<dbReference type="PROSITE" id="PS51094">
    <property type="entry name" value="PTS_EIIA_TYPE_2"/>
    <property type="match status" value="1"/>
</dbReference>
<dbReference type="OrthoDB" id="370976at2"/>
<proteinExistence type="predicted"/>
<dbReference type="CDD" id="cd00211">
    <property type="entry name" value="PTS_IIA_fru"/>
    <property type="match status" value="1"/>
</dbReference>
<dbReference type="SUPFAM" id="SSF55804">
    <property type="entry name" value="Phoshotransferase/anion transport protein"/>
    <property type="match status" value="1"/>
</dbReference>
<reference evidence="3" key="1">
    <citation type="submission" date="2016-12" db="EMBL/GenBank/DDBJ databases">
        <authorList>
            <person name="Gulvik C.A."/>
        </authorList>
    </citation>
    <scope>NUCLEOTIDE SEQUENCE [LARGE SCALE GENOMIC DNA]</scope>
    <source>
        <strain evidence="3">NED12-00049-6B</strain>
    </source>
</reference>
<dbReference type="Proteomes" id="UP000186890">
    <property type="component" value="Unassembled WGS sequence"/>
</dbReference>
<accession>A0A1Q8E7Z3</accession>
<dbReference type="Pfam" id="PF00359">
    <property type="entry name" value="PTS_EIIA_2"/>
    <property type="match status" value="1"/>
</dbReference>
<protein>
    <recommendedName>
        <fullName evidence="1">PTS EIIA type-2 domain-containing protein</fullName>
    </recommendedName>
</protein>
<name>A0A1Q8E7Z3_9STRE</name>
<dbReference type="PANTHER" id="PTHR47738">
    <property type="entry name" value="PTS SYSTEM FRUCTOSE-LIKE EIIA COMPONENT-RELATED"/>
    <property type="match status" value="1"/>
</dbReference>
<dbReference type="InterPro" id="IPR002178">
    <property type="entry name" value="PTS_EIIA_type-2_dom"/>
</dbReference>
<evidence type="ECO:0000313" key="3">
    <source>
        <dbReference type="Proteomes" id="UP000186890"/>
    </source>
</evidence>
<evidence type="ECO:0000313" key="2">
    <source>
        <dbReference type="EMBL" id="OLF47917.1"/>
    </source>
</evidence>
<dbReference type="EMBL" id="MSJM01000004">
    <property type="protein sequence ID" value="OLF47917.1"/>
    <property type="molecule type" value="Genomic_DNA"/>
</dbReference>
<gene>
    <name evidence="2" type="ORF">BU202_05500</name>
</gene>
<organism evidence="2 3">
    <name type="scientific">Streptococcus cuniculi</name>
    <dbReference type="NCBI Taxonomy" id="1432788"/>
    <lineage>
        <taxon>Bacteria</taxon>
        <taxon>Bacillati</taxon>
        <taxon>Bacillota</taxon>
        <taxon>Bacilli</taxon>
        <taxon>Lactobacillales</taxon>
        <taxon>Streptococcaceae</taxon>
        <taxon>Streptococcus</taxon>
    </lineage>
</organism>
<dbReference type="InterPro" id="IPR051541">
    <property type="entry name" value="PTS_SugarTrans_NitroReg"/>
</dbReference>
<feature type="domain" description="PTS EIIA type-2" evidence="1">
    <location>
        <begin position="4"/>
        <end position="151"/>
    </location>
</feature>
<sequence>MLQEYIKEDLIFIDQYYEDRQQFFEEIAATLVSKGYVTEGFGEFLQDRETNYPTGLELEDYNVAIPHGDPQFIIKPFIAVARLKESVCLYRMDDPEEAIPVKFFFFLGLDSGGNHLQILKEIMQQIQNKDMIEQLLVAPTEEAFLLPLKKL</sequence>
<dbReference type="RefSeq" id="WP_075104791.1">
    <property type="nucleotide sequence ID" value="NZ_MSJM01000004.1"/>
</dbReference>
<dbReference type="PANTHER" id="PTHR47738:SF3">
    <property type="entry name" value="PHOSPHOTRANSFERASE SYSTEM MANNITOL_FRUCTOSE-SPECIFIC IIA DOMAIN CONTAINING PROTEIN"/>
    <property type="match status" value="1"/>
</dbReference>
<dbReference type="AlphaFoldDB" id="A0A1Q8E7Z3"/>
<evidence type="ECO:0000259" key="1">
    <source>
        <dbReference type="PROSITE" id="PS51094"/>
    </source>
</evidence>
<keyword evidence="3" id="KW-1185">Reference proteome</keyword>